<dbReference type="RefSeq" id="WP_085679900.1">
    <property type="nucleotide sequence ID" value="NZ_CP020931.1"/>
</dbReference>
<gene>
    <name evidence="6" type="ORF">MARSALSMR5_01433</name>
</gene>
<evidence type="ECO:0000256" key="3">
    <source>
        <dbReference type="ARBA" id="ARBA00029638"/>
    </source>
</evidence>
<dbReference type="AlphaFoldDB" id="A0A1W6K7W4"/>
<proteinExistence type="inferred from homology"/>
<keyword evidence="5" id="KW-0812">Transmembrane</keyword>
<keyword evidence="5" id="KW-0472">Membrane</keyword>
<dbReference type="PANTHER" id="PTHR30093">
    <property type="entry name" value="GENERAL SECRETION PATHWAY PROTEIN G"/>
    <property type="match status" value="1"/>
</dbReference>
<name>A0A1W6K7W4_9GAMM</name>
<dbReference type="InterPro" id="IPR045584">
    <property type="entry name" value="Pilin-like"/>
</dbReference>
<evidence type="ECO:0000256" key="4">
    <source>
        <dbReference type="RuleBase" id="RU000389"/>
    </source>
</evidence>
<evidence type="ECO:0000313" key="6">
    <source>
        <dbReference type="EMBL" id="ARM83525.1"/>
    </source>
</evidence>
<reference evidence="6 7" key="1">
    <citation type="submission" date="2017-04" db="EMBL/GenBank/DDBJ databases">
        <title>Genome Sequence of Marinobacter salarius strain SMR5 Isolated from a culture of the Diatom Skeletonema marinoi.</title>
        <authorList>
            <person name="Topel M."/>
            <person name="Pinder M.I.M."/>
            <person name="Johansson O.N."/>
            <person name="Kourtchenko O."/>
            <person name="Godhe A."/>
            <person name="Clarke A.K."/>
        </authorList>
    </citation>
    <scope>NUCLEOTIDE SEQUENCE [LARGE SCALE GENOMIC DNA]</scope>
    <source>
        <strain evidence="6 7">SMR5</strain>
    </source>
</reference>
<evidence type="ECO:0000256" key="1">
    <source>
        <dbReference type="ARBA" id="ARBA00005233"/>
    </source>
</evidence>
<protein>
    <recommendedName>
        <fullName evidence="3">Pilin</fullName>
    </recommendedName>
</protein>
<dbReference type="Pfam" id="PF07963">
    <property type="entry name" value="N_methyl"/>
    <property type="match status" value="1"/>
</dbReference>
<dbReference type="Proteomes" id="UP000193100">
    <property type="component" value="Chromosome"/>
</dbReference>
<dbReference type="GO" id="GO:0043107">
    <property type="term" value="P:type IV pilus-dependent motility"/>
    <property type="evidence" value="ECO:0007669"/>
    <property type="project" value="TreeGrafter"/>
</dbReference>
<accession>A0A1W6K7W4</accession>
<dbReference type="GO" id="GO:0007155">
    <property type="term" value="P:cell adhesion"/>
    <property type="evidence" value="ECO:0007669"/>
    <property type="project" value="InterPro"/>
</dbReference>
<dbReference type="GeneID" id="77255400"/>
<evidence type="ECO:0000256" key="2">
    <source>
        <dbReference type="ARBA" id="ARBA00022481"/>
    </source>
</evidence>
<dbReference type="Pfam" id="PF00114">
    <property type="entry name" value="Pilin"/>
    <property type="match status" value="1"/>
</dbReference>
<keyword evidence="2" id="KW-0488">Methylation</keyword>
<sequence length="147" mass="15406">MSRKNSGFTLIELMIVVAIIGIIASIAIPAYRGHVMQSQVNRALGELSAYKSAVEERLAHGATVDNSDIGYSPSSLTTGVPAIDIAVLNPDGSGHIQVTMGGNAHGDLMGVVIRMERSVAGNWQCVIDPSAAANWKGKYSPNGCNVI</sequence>
<keyword evidence="4" id="KW-0281">Fimbrium</keyword>
<dbReference type="PROSITE" id="PS00409">
    <property type="entry name" value="PROKAR_NTER_METHYL"/>
    <property type="match status" value="1"/>
</dbReference>
<evidence type="ECO:0000313" key="7">
    <source>
        <dbReference type="Proteomes" id="UP000193100"/>
    </source>
</evidence>
<feature type="transmembrane region" description="Helical" evidence="5">
    <location>
        <begin position="7"/>
        <end position="31"/>
    </location>
</feature>
<dbReference type="GO" id="GO:0044096">
    <property type="term" value="C:type IV pilus"/>
    <property type="evidence" value="ECO:0007669"/>
    <property type="project" value="TreeGrafter"/>
</dbReference>
<comment type="similarity">
    <text evidence="1 4">Belongs to the N-Me-Phe pilin family.</text>
</comment>
<dbReference type="InterPro" id="IPR012902">
    <property type="entry name" value="N_methyl_site"/>
</dbReference>
<organism evidence="6 7">
    <name type="scientific">Marinobacter salarius</name>
    <dbReference type="NCBI Taxonomy" id="1420917"/>
    <lineage>
        <taxon>Bacteria</taxon>
        <taxon>Pseudomonadati</taxon>
        <taxon>Pseudomonadota</taxon>
        <taxon>Gammaproteobacteria</taxon>
        <taxon>Pseudomonadales</taxon>
        <taxon>Marinobacteraceae</taxon>
        <taxon>Marinobacter</taxon>
    </lineage>
</organism>
<dbReference type="Gene3D" id="3.30.700.10">
    <property type="entry name" value="Glycoprotein, Type 4 Pilin"/>
    <property type="match status" value="1"/>
</dbReference>
<dbReference type="InterPro" id="IPR001082">
    <property type="entry name" value="Pilin"/>
</dbReference>
<keyword evidence="5" id="KW-1133">Transmembrane helix</keyword>
<dbReference type="SUPFAM" id="SSF54523">
    <property type="entry name" value="Pili subunits"/>
    <property type="match status" value="1"/>
</dbReference>
<evidence type="ECO:0000256" key="5">
    <source>
        <dbReference type="SAM" id="Phobius"/>
    </source>
</evidence>
<dbReference type="PANTHER" id="PTHR30093:SF34">
    <property type="entry name" value="PREPILIN PEPTIDASE-DEPENDENT PROTEIN D"/>
    <property type="match status" value="1"/>
</dbReference>
<dbReference type="EMBL" id="CP020931">
    <property type="protein sequence ID" value="ARM83525.1"/>
    <property type="molecule type" value="Genomic_DNA"/>
</dbReference>
<dbReference type="NCBIfam" id="TIGR02532">
    <property type="entry name" value="IV_pilin_GFxxxE"/>
    <property type="match status" value="1"/>
</dbReference>